<reference evidence="2 3" key="1">
    <citation type="journal article" date="2015" name="Int. J. Syst. Evol. Microbiol.">
        <title>Halomonas salicampi sp. nov., a halotolerant and alkalitolerant bacterium isolated from a saltern soil.</title>
        <authorList>
            <person name="Lee J.C."/>
            <person name="Kim Y.S."/>
            <person name="Yun B.S."/>
            <person name="Whang K.S."/>
        </authorList>
    </citation>
    <scope>NUCLEOTIDE SEQUENCE [LARGE SCALE GENOMIC DNA]</scope>
    <source>
        <strain evidence="2 3">BH103</strain>
    </source>
</reference>
<dbReference type="Pfam" id="PF13578">
    <property type="entry name" value="Methyltransf_24"/>
    <property type="match status" value="1"/>
</dbReference>
<dbReference type="InterPro" id="IPR029063">
    <property type="entry name" value="SAM-dependent_MTases_sf"/>
</dbReference>
<dbReference type="AlphaFoldDB" id="A0A7Z0RU68"/>
<dbReference type="SUPFAM" id="SSF53335">
    <property type="entry name" value="S-adenosyl-L-methionine-dependent methyltransferases"/>
    <property type="match status" value="1"/>
</dbReference>
<dbReference type="GO" id="GO:0016829">
    <property type="term" value="F:lyase activity"/>
    <property type="evidence" value="ECO:0007669"/>
    <property type="project" value="InterPro"/>
</dbReference>
<keyword evidence="3" id="KW-1185">Reference proteome</keyword>
<name>A0A7Z0RU68_9GAMM</name>
<dbReference type="RefSeq" id="WP_179929651.1">
    <property type="nucleotide sequence ID" value="NZ_JACCDF010000003.1"/>
</dbReference>
<sequence>MEYQLSQRAGRHILSKFINFTCYRIRRRWSLPLPVTELPELDIQVRGFPQVYPWQIWCLWALEERLYALSGAATFLSDLAAREQCVRDLEALAQWPRYTVTDKLGLPYGHAVQLMTTALQEWQWLPEPTQQALRDALQRAVEEGIPLVPVALQELASTEDLLTKPTPHQYLHNIPLIAQAALANAAETIEHPECKRLSSRFLHLYQARLALYHEGLTEGISYDGYLYNFALGWLSTQPKAVRQGIILHPAMLDLEQQARGLACPGQVWKSAEIGDVEPLEMPFVWSALARLQQWAFSPSREALLDAVPVERLRADALWIRAQLKRALADNADSGYELAISPVQQSTAALTLATGLGNDDISVVMSLCCSPMNHVQADSGSLLIGHAGHWWITDPGYQQYLKTSEREFTLGPEAHNTPVVNGLAQTSKAASLLYSGGHGEQSAYAVVDLSACYPAEAKVEIATRAIWRLGHEQVVVCDTVVAAPESTVAYHWHGDAEAFWGEQKGAVSLYQDATYQTLWIQSGQQPLSLAHQHRLRGSRGPCTLQVTQPSSLTHHWWSFSFSDSPPDLQATGTKAYVGEIRLNLVDLLPEVLAPPSLDVAIHRDQLQVSIRHGDELLAPATNNGWQVSLSINGAPSDTFQSSGRRRMLPIPAIRVDDIVTLSASRAGGYTTDADVIERILTPSEKQAICSIPLRVYAEVAANRVTGRCELLPGAIEGNVEYAFYLLVEGQKTQVRWYEAAATHTFTLMSDEAGKSVQVRGFAQSSKSTDKKFSAVSLPFDTYPITVETSTMPESSNENAMEIITAELKSLEKTLLQASKDNASKFTKDVITIQNRLYSQLESLSWLQRRLAIKGQLPPLRGWATSPDVLLRLHSHIMATHPSIIVEFGSGASTLVITDALRQNGTGKLISIEHSNYYGLQTLSTLEAEQLQGWVDLRIGDLAPWKGAHLNPEDAEKPSRWYPPSLLKDVENVDLLWVDGPPGATCLFSRYPALPALADKLSPNAEVWIDDTIRQEEKDICERWAKDHGFALEYYSLEKGLGRLTRPTASAASLALPQVIDEPHPERALGLDFSLPDEKA</sequence>
<dbReference type="EMBL" id="JACCDF010000003">
    <property type="protein sequence ID" value="NYS60321.1"/>
    <property type="molecule type" value="Genomic_DNA"/>
</dbReference>
<dbReference type="Gene3D" id="2.70.98.70">
    <property type="match status" value="1"/>
</dbReference>
<proteinExistence type="predicted"/>
<evidence type="ECO:0000313" key="3">
    <source>
        <dbReference type="Proteomes" id="UP000586119"/>
    </source>
</evidence>
<dbReference type="Proteomes" id="UP000586119">
    <property type="component" value="Unassembled WGS sequence"/>
</dbReference>
<organism evidence="2 3">
    <name type="scientific">Vreelandella salicampi</name>
    <dbReference type="NCBI Taxonomy" id="1449798"/>
    <lineage>
        <taxon>Bacteria</taxon>
        <taxon>Pseudomonadati</taxon>
        <taxon>Pseudomonadota</taxon>
        <taxon>Gammaproteobacteria</taxon>
        <taxon>Oceanospirillales</taxon>
        <taxon>Halomonadaceae</taxon>
        <taxon>Vreelandella</taxon>
    </lineage>
</organism>
<evidence type="ECO:0000313" key="2">
    <source>
        <dbReference type="EMBL" id="NYS60321.1"/>
    </source>
</evidence>
<accession>A0A7Z0RU68</accession>
<evidence type="ECO:0000259" key="1">
    <source>
        <dbReference type="Pfam" id="PF07940"/>
    </source>
</evidence>
<gene>
    <name evidence="2" type="ORF">HZS81_06020</name>
</gene>
<feature type="domain" description="Heparinase II/III-like C-terminal" evidence="1">
    <location>
        <begin position="357"/>
        <end position="560"/>
    </location>
</feature>
<protein>
    <submittedName>
        <fullName evidence="2">Heparinase II/III family protein</fullName>
    </submittedName>
</protein>
<comment type="caution">
    <text evidence="2">The sequence shown here is derived from an EMBL/GenBank/DDBJ whole genome shotgun (WGS) entry which is preliminary data.</text>
</comment>
<dbReference type="Pfam" id="PF07940">
    <property type="entry name" value="Hepar_II_III_C"/>
    <property type="match status" value="1"/>
</dbReference>
<dbReference type="Gene3D" id="3.40.50.150">
    <property type="entry name" value="Vaccinia Virus protein VP39"/>
    <property type="match status" value="1"/>
</dbReference>
<dbReference type="InterPro" id="IPR012480">
    <property type="entry name" value="Hepar_II_III_C"/>
</dbReference>